<dbReference type="GO" id="GO:0009228">
    <property type="term" value="P:thiamine biosynthetic process"/>
    <property type="evidence" value="ECO:0007669"/>
    <property type="project" value="UniProtKB-KW"/>
</dbReference>
<feature type="binding site" evidence="1">
    <location>
        <position position="71"/>
    </location>
    <ligand>
        <name>Mg(2+)</name>
        <dbReference type="ChEBI" id="CHEBI:18420"/>
        <label>4</label>
    </ligand>
</feature>
<feature type="binding site" evidence="1">
    <location>
        <position position="43"/>
    </location>
    <ligand>
        <name>Mg(2+)</name>
        <dbReference type="ChEBI" id="CHEBI:18420"/>
        <label>2</label>
    </ligand>
</feature>
<comment type="similarity">
    <text evidence="1">Belongs to the thiamine-monophosphate kinase family.</text>
</comment>
<keyword evidence="5" id="KW-1185">Reference proteome</keyword>
<dbReference type="STRING" id="572546.Arcpr_0577"/>
<dbReference type="UniPathway" id="UPA00060">
    <property type="reaction ID" value="UER00142"/>
</dbReference>
<accession>D2RH67</accession>
<name>D2RH67_ARCPA</name>
<dbReference type="KEGG" id="apo:Arcpr_0577"/>
<evidence type="ECO:0000313" key="4">
    <source>
        <dbReference type="EMBL" id="ADB57642.1"/>
    </source>
</evidence>
<dbReference type="InterPro" id="IPR036921">
    <property type="entry name" value="PurM-like_N_sf"/>
</dbReference>
<feature type="binding site" evidence="1">
    <location>
        <position position="71"/>
    </location>
    <ligand>
        <name>Mg(2+)</name>
        <dbReference type="ChEBI" id="CHEBI:18420"/>
        <label>3</label>
    </ligand>
</feature>
<feature type="binding site" evidence="1">
    <location>
        <position position="41"/>
    </location>
    <ligand>
        <name>Mg(2+)</name>
        <dbReference type="ChEBI" id="CHEBI:18420"/>
        <label>4</label>
    </ligand>
</feature>
<evidence type="ECO:0000256" key="1">
    <source>
        <dbReference type="HAMAP-Rule" id="MF_02128"/>
    </source>
</evidence>
<dbReference type="NCBIfam" id="TIGR01379">
    <property type="entry name" value="thiL"/>
    <property type="match status" value="1"/>
</dbReference>
<feature type="binding site" evidence="1">
    <location>
        <position position="118"/>
    </location>
    <ligand>
        <name>Mg(2+)</name>
        <dbReference type="ChEBI" id="CHEBI:18420"/>
        <label>1</label>
    </ligand>
</feature>
<dbReference type="PIRSF" id="PIRSF005303">
    <property type="entry name" value="Thiam_monoph_kin"/>
    <property type="match status" value="1"/>
</dbReference>
<reference evidence="4 5" key="1">
    <citation type="journal article" date="2010" name="Stand. Genomic Sci.">
        <title>Complete genome sequence of Archaeoglobus profundus type strain (AV18).</title>
        <authorList>
            <person name="von Jan M."/>
            <person name="Lapidus A."/>
            <person name="Del Rio T.G."/>
            <person name="Copeland A."/>
            <person name="Tice H."/>
            <person name="Cheng J.F."/>
            <person name="Lucas S."/>
            <person name="Chen F."/>
            <person name="Nolan M."/>
            <person name="Goodwin L."/>
            <person name="Han C."/>
            <person name="Pitluck S."/>
            <person name="Liolios K."/>
            <person name="Ivanova N."/>
            <person name="Mavromatis K."/>
            <person name="Ovchinnikova G."/>
            <person name="Chertkov O."/>
            <person name="Pati A."/>
            <person name="Chen A."/>
            <person name="Palaniappan K."/>
            <person name="Land M."/>
            <person name="Hauser L."/>
            <person name="Chang Y.J."/>
            <person name="Jeffries C.D."/>
            <person name="Saunders E."/>
            <person name="Brettin T."/>
            <person name="Detter J.C."/>
            <person name="Chain P."/>
            <person name="Eichinger K."/>
            <person name="Huber H."/>
            <person name="Spring S."/>
            <person name="Rohde M."/>
            <person name="Goker M."/>
            <person name="Wirth R."/>
            <person name="Woyke T."/>
            <person name="Bristow J."/>
            <person name="Eisen J.A."/>
            <person name="Markowitz V."/>
            <person name="Hugenholtz P."/>
            <person name="Kyrpides N.C."/>
            <person name="Klenk H.P."/>
        </authorList>
    </citation>
    <scope>NUCLEOTIDE SEQUENCE [LARGE SCALE GENOMIC DNA]</scope>
    <source>
        <strain evidence="5">DSM 5631 / JCM 9629 / NBRC 100127 / Av18</strain>
    </source>
</reference>
<feature type="binding site" evidence="1">
    <location>
        <position position="50"/>
    </location>
    <ligand>
        <name>substrate</name>
    </ligand>
</feature>
<keyword evidence="1 4" id="KW-0808">Transferase</keyword>
<feature type="domain" description="PurM-like N-terminal" evidence="2">
    <location>
        <begin position="27"/>
        <end position="134"/>
    </location>
</feature>
<comment type="function">
    <text evidence="1">Catalyzes the ATP-dependent phosphorylation of thiamine-monophosphate (TMP) to form thiamine-pyrophosphate (TPP), the active form of vitamin B1.</text>
</comment>
<feature type="binding site" evidence="1">
    <location>
        <position position="71"/>
    </location>
    <ligand>
        <name>Mg(2+)</name>
        <dbReference type="ChEBI" id="CHEBI:18420"/>
        <label>2</label>
    </ligand>
</feature>
<proteinExistence type="inferred from homology"/>
<dbReference type="PaxDb" id="572546-Arcpr_0577"/>
<keyword evidence="1" id="KW-0460">Magnesium</keyword>
<feature type="binding site" evidence="1">
    <location>
        <position position="203"/>
    </location>
    <ligand>
        <name>Mg(2+)</name>
        <dbReference type="ChEBI" id="CHEBI:18420"/>
        <label>3</label>
    </ligand>
</feature>
<dbReference type="Gene3D" id="3.90.650.10">
    <property type="entry name" value="PurM-like C-terminal domain"/>
    <property type="match status" value="1"/>
</dbReference>
<comment type="caution">
    <text evidence="1">Lacks conserved residue(s) required for the propagation of feature annotation.</text>
</comment>
<dbReference type="Pfam" id="PF02769">
    <property type="entry name" value="AIRS_C"/>
    <property type="match status" value="1"/>
</dbReference>
<dbReference type="Proteomes" id="UP000001901">
    <property type="component" value="Chromosome"/>
</dbReference>
<dbReference type="Gene3D" id="3.30.1330.10">
    <property type="entry name" value="PurM-like, N-terminal domain"/>
    <property type="match status" value="1"/>
</dbReference>
<comment type="catalytic activity">
    <reaction evidence="1">
        <text>thiamine phosphate + ATP = thiamine diphosphate + ADP</text>
        <dbReference type="Rhea" id="RHEA:15913"/>
        <dbReference type="ChEBI" id="CHEBI:30616"/>
        <dbReference type="ChEBI" id="CHEBI:37575"/>
        <dbReference type="ChEBI" id="CHEBI:58937"/>
        <dbReference type="ChEBI" id="CHEBI:456216"/>
        <dbReference type="EC" id="2.7.4.16"/>
    </reaction>
</comment>
<sequence length="298" mass="33399">MREFELIGKAKELFRVERDDVIVGIDDDCALVDVGTRLALTTDCLHEKTDFPKGIKPEEIGHLALAINLSDLASCGAKPLFFLYTITLSDYWIEYFERILKGMKNLADKYGVAVVGGDTDFGDELHISGFAIGKAERFVGRDGAKVGDKICVTGLLGKAQLSLEQLMNGFSRYEIAYPDSLFKPEPRVEEGLRIAKHANSMTDISDSLAISLHQIAKRSGVGIKIYEEKIPLDHLTKFVDYEKALELFLYSGGDYELVFTSKKSEYIEIGEVIEDEGVWIVRRDGRVKEVEFRGYAHL</sequence>
<dbReference type="HAMAP" id="MF_02128">
    <property type="entry name" value="TMP_kinase"/>
    <property type="match status" value="1"/>
</dbReference>
<feature type="binding site" evidence="1">
    <location>
        <position position="295"/>
    </location>
    <ligand>
        <name>substrate</name>
    </ligand>
</feature>
<dbReference type="InterPro" id="IPR006283">
    <property type="entry name" value="ThiL-like"/>
</dbReference>
<dbReference type="GO" id="GO:0009229">
    <property type="term" value="P:thiamine diphosphate biosynthetic process"/>
    <property type="evidence" value="ECO:0007669"/>
    <property type="project" value="UniProtKB-UniRule"/>
</dbReference>
<feature type="binding site" evidence="1">
    <location>
        <position position="206"/>
    </location>
    <ligand>
        <name>Mg(2+)</name>
        <dbReference type="ChEBI" id="CHEBI:18420"/>
        <label>5</label>
    </ligand>
</feature>
<gene>
    <name evidence="1" type="primary">thiL</name>
    <name evidence="4" type="ordered locus">Arcpr_0577</name>
</gene>
<comment type="pathway">
    <text evidence="1">Cofactor biosynthesis; thiamine diphosphate biosynthesis; thiamine diphosphate from thiamine phosphate: step 1/1.</text>
</comment>
<dbReference type="HOGENOM" id="CLU_046964_2_0_2"/>
<feature type="binding site" evidence="1">
    <location>
        <position position="28"/>
    </location>
    <ligand>
        <name>Mg(2+)</name>
        <dbReference type="ChEBI" id="CHEBI:18420"/>
        <label>3</label>
    </ligand>
</feature>
<feature type="binding site" evidence="1">
    <location>
        <position position="205"/>
    </location>
    <ligand>
        <name>ATP</name>
        <dbReference type="ChEBI" id="CHEBI:30616"/>
    </ligand>
</feature>
<comment type="miscellaneous">
    <text evidence="1">Reaction mechanism of ThiL seems to utilize a direct, inline transfer of the gamma-phosphate of ATP to TMP rather than a phosphorylated enzyme intermediate.</text>
</comment>
<keyword evidence="1" id="KW-0784">Thiamine biosynthesis</keyword>
<organism evidence="4 5">
    <name type="scientific">Archaeoglobus profundus (strain DSM 5631 / JCM 9629 / NBRC 100127 / Av18)</name>
    <dbReference type="NCBI Taxonomy" id="572546"/>
    <lineage>
        <taxon>Archaea</taxon>
        <taxon>Methanobacteriati</taxon>
        <taxon>Methanobacteriota</taxon>
        <taxon>Archaeoglobi</taxon>
        <taxon>Archaeoglobales</taxon>
        <taxon>Archaeoglobaceae</taxon>
        <taxon>Archaeoglobus</taxon>
    </lineage>
</organism>
<evidence type="ECO:0000259" key="2">
    <source>
        <dbReference type="Pfam" id="PF00586"/>
    </source>
</evidence>
<feature type="binding site" evidence="1">
    <location>
        <position position="141"/>
    </location>
    <ligand>
        <name>ATP</name>
        <dbReference type="ChEBI" id="CHEBI:30616"/>
    </ligand>
</feature>
<dbReference type="EMBL" id="CP001857">
    <property type="protein sequence ID" value="ADB57642.1"/>
    <property type="molecule type" value="Genomic_DNA"/>
</dbReference>
<dbReference type="InterPro" id="IPR016188">
    <property type="entry name" value="PurM-like_N"/>
</dbReference>
<dbReference type="GO" id="GO:0009030">
    <property type="term" value="F:thiamine-phosphate kinase activity"/>
    <property type="evidence" value="ECO:0007669"/>
    <property type="project" value="UniProtKB-UniRule"/>
</dbReference>
<dbReference type="RefSeq" id="WP_012939978.1">
    <property type="nucleotide sequence ID" value="NC_013741.1"/>
</dbReference>
<dbReference type="EC" id="2.7.4.16" evidence="1"/>
<protein>
    <recommendedName>
        <fullName evidence="1">Thiamine-monophosphate kinase</fullName>
        <shortName evidence="1">TMP kinase</shortName>
        <shortName evidence="1">Thiamine-phosphate kinase</shortName>
        <ecNumber evidence="1">2.7.4.16</ecNumber>
    </recommendedName>
</protein>
<dbReference type="SUPFAM" id="SSF55326">
    <property type="entry name" value="PurM N-terminal domain-like"/>
    <property type="match status" value="1"/>
</dbReference>
<dbReference type="GO" id="GO:0000287">
    <property type="term" value="F:magnesium ion binding"/>
    <property type="evidence" value="ECO:0007669"/>
    <property type="project" value="UniProtKB-UniRule"/>
</dbReference>
<dbReference type="AlphaFoldDB" id="D2RH67"/>
<dbReference type="SUPFAM" id="SSF56042">
    <property type="entry name" value="PurM C-terminal domain-like"/>
    <property type="match status" value="1"/>
</dbReference>
<dbReference type="InterPro" id="IPR036676">
    <property type="entry name" value="PurM-like_C_sf"/>
</dbReference>
<feature type="binding site" evidence="1">
    <location>
        <begin position="117"/>
        <end position="118"/>
    </location>
    <ligand>
        <name>ATP</name>
        <dbReference type="ChEBI" id="CHEBI:30616"/>
    </ligand>
</feature>
<keyword evidence="1" id="KW-0547">Nucleotide-binding</keyword>
<keyword evidence="1" id="KW-0479">Metal-binding</keyword>
<evidence type="ECO:0000259" key="3">
    <source>
        <dbReference type="Pfam" id="PF02769"/>
    </source>
</evidence>
<feature type="binding site" evidence="1">
    <location>
        <position position="28"/>
    </location>
    <ligand>
        <name>Mg(2+)</name>
        <dbReference type="ChEBI" id="CHEBI:18420"/>
        <label>4</label>
    </ligand>
</feature>
<dbReference type="OrthoDB" id="45909at2157"/>
<keyword evidence="1" id="KW-0067">ATP-binding</keyword>
<dbReference type="eggNOG" id="arCOG00638">
    <property type="taxonomic scope" value="Archaea"/>
</dbReference>
<feature type="binding site" evidence="1">
    <location>
        <position position="43"/>
    </location>
    <ligand>
        <name>Mg(2+)</name>
        <dbReference type="ChEBI" id="CHEBI:18420"/>
        <label>1</label>
    </ligand>
</feature>
<dbReference type="CDD" id="cd02194">
    <property type="entry name" value="ThiL"/>
    <property type="match status" value="1"/>
</dbReference>
<feature type="binding site" evidence="1">
    <location>
        <position position="42"/>
    </location>
    <ligand>
        <name>Mg(2+)</name>
        <dbReference type="ChEBI" id="CHEBI:18420"/>
        <label>1</label>
    </ligand>
</feature>
<dbReference type="GO" id="GO:0005524">
    <property type="term" value="F:ATP binding"/>
    <property type="evidence" value="ECO:0007669"/>
    <property type="project" value="UniProtKB-UniRule"/>
</dbReference>
<keyword evidence="1 4" id="KW-0418">Kinase</keyword>
<dbReference type="PANTHER" id="PTHR30270:SF3">
    <property type="entry name" value="THIAMINE-MONOPHOSPHATE KINASE"/>
    <property type="match status" value="1"/>
</dbReference>
<feature type="domain" description="PurM-like C-terminal" evidence="3">
    <location>
        <begin position="146"/>
        <end position="278"/>
    </location>
</feature>
<dbReference type="GeneID" id="8739236"/>
<dbReference type="PANTHER" id="PTHR30270">
    <property type="entry name" value="THIAMINE-MONOPHOSPHATE KINASE"/>
    <property type="match status" value="1"/>
</dbReference>
<dbReference type="InterPro" id="IPR010918">
    <property type="entry name" value="PurM-like_C_dom"/>
</dbReference>
<evidence type="ECO:0000313" key="5">
    <source>
        <dbReference type="Proteomes" id="UP000001901"/>
    </source>
</evidence>
<dbReference type="Pfam" id="PF00586">
    <property type="entry name" value="AIRS"/>
    <property type="match status" value="1"/>
</dbReference>